<feature type="region of interest" description="Disordered" evidence="1">
    <location>
        <begin position="126"/>
        <end position="165"/>
    </location>
</feature>
<dbReference type="Proteomes" id="UP001239994">
    <property type="component" value="Unassembled WGS sequence"/>
</dbReference>
<proteinExistence type="predicted"/>
<accession>A0AAD8ZH67</accession>
<evidence type="ECO:0000313" key="3">
    <source>
        <dbReference type="Proteomes" id="UP001239994"/>
    </source>
</evidence>
<feature type="compositionally biased region" description="Basic and acidic residues" evidence="1">
    <location>
        <begin position="77"/>
        <end position="101"/>
    </location>
</feature>
<sequence>MELRNKKFLQAVTKFKVIRGELSGCSEDIKVMGLLLLSYFAQKEDVMFCYVEDICLAGEVQMDQVQLNPTIVACEEAESRDNDEIPGKRRESTRLDRRCGGERPAAQDVNRRSECTDNLSNITRVTPPVSVPIPQTTQYEPIPGVRDAARPDPPGPLPGMRDAARPDLVPVPVVRDAARPDPFPVPVVRDAVVQK</sequence>
<evidence type="ECO:0000256" key="1">
    <source>
        <dbReference type="SAM" id="MobiDB-lite"/>
    </source>
</evidence>
<keyword evidence="3" id="KW-1185">Reference proteome</keyword>
<evidence type="ECO:0000313" key="2">
    <source>
        <dbReference type="EMBL" id="KAK1797948.1"/>
    </source>
</evidence>
<reference evidence="2" key="1">
    <citation type="submission" date="2023-03" db="EMBL/GenBank/DDBJ databases">
        <title>Electrophorus voltai genome.</title>
        <authorList>
            <person name="Bian C."/>
        </authorList>
    </citation>
    <scope>NUCLEOTIDE SEQUENCE</scope>
    <source>
        <strain evidence="2">CB-2022</strain>
        <tissue evidence="2">Muscle</tissue>
    </source>
</reference>
<feature type="region of interest" description="Disordered" evidence="1">
    <location>
        <begin position="77"/>
        <end position="108"/>
    </location>
</feature>
<name>A0AAD8ZH67_9TELE</name>
<dbReference type="AlphaFoldDB" id="A0AAD8ZH67"/>
<organism evidence="2 3">
    <name type="scientific">Electrophorus voltai</name>
    <dbReference type="NCBI Taxonomy" id="2609070"/>
    <lineage>
        <taxon>Eukaryota</taxon>
        <taxon>Metazoa</taxon>
        <taxon>Chordata</taxon>
        <taxon>Craniata</taxon>
        <taxon>Vertebrata</taxon>
        <taxon>Euteleostomi</taxon>
        <taxon>Actinopterygii</taxon>
        <taxon>Neopterygii</taxon>
        <taxon>Teleostei</taxon>
        <taxon>Ostariophysi</taxon>
        <taxon>Gymnotiformes</taxon>
        <taxon>Gymnotoidei</taxon>
        <taxon>Gymnotidae</taxon>
        <taxon>Electrophorus</taxon>
    </lineage>
</organism>
<protein>
    <submittedName>
        <fullName evidence="2">Uncharacterized protein</fullName>
    </submittedName>
</protein>
<dbReference type="EMBL" id="JAROKS010000013">
    <property type="protein sequence ID" value="KAK1797948.1"/>
    <property type="molecule type" value="Genomic_DNA"/>
</dbReference>
<gene>
    <name evidence="2" type="ORF">P4O66_007996</name>
</gene>
<comment type="caution">
    <text evidence="2">The sequence shown here is derived from an EMBL/GenBank/DDBJ whole genome shotgun (WGS) entry which is preliminary data.</text>
</comment>